<evidence type="ECO:0000256" key="1">
    <source>
        <dbReference type="ARBA" id="ARBA00005854"/>
    </source>
</evidence>
<dbReference type="InterPro" id="IPR050418">
    <property type="entry name" value="D-iso_2-hydroxyacid_DH_PdxB"/>
</dbReference>
<dbReference type="Pfam" id="PF02826">
    <property type="entry name" value="2-Hacid_dh_C"/>
    <property type="match status" value="1"/>
</dbReference>
<dbReference type="OrthoDB" id="298012at2759"/>
<evidence type="ECO:0000313" key="7">
    <source>
        <dbReference type="EMBL" id="KAF4454226.1"/>
    </source>
</evidence>
<dbReference type="InterPro" id="IPR036291">
    <property type="entry name" value="NAD(P)-bd_dom_sf"/>
</dbReference>
<dbReference type="Proteomes" id="UP000605986">
    <property type="component" value="Unassembled WGS sequence"/>
</dbReference>
<keyword evidence="8" id="KW-1185">Reference proteome</keyword>
<name>A0A8H4KQK6_9HYPO</name>
<comment type="similarity">
    <text evidence="1 4">Belongs to the D-isomer specific 2-hydroxyacid dehydrogenase family.</text>
</comment>
<proteinExistence type="inferred from homology"/>
<feature type="domain" description="D-isomer specific 2-hydroxyacid dehydrogenase NAD-binding" evidence="6">
    <location>
        <begin position="41"/>
        <end position="226"/>
    </location>
</feature>
<evidence type="ECO:0000256" key="4">
    <source>
        <dbReference type="RuleBase" id="RU003719"/>
    </source>
</evidence>
<dbReference type="Gene3D" id="3.40.50.720">
    <property type="entry name" value="NAD(P)-binding Rossmann-like Domain"/>
    <property type="match status" value="2"/>
</dbReference>
<dbReference type="InterPro" id="IPR006140">
    <property type="entry name" value="D-isomer_DH_NAD-bd"/>
</dbReference>
<dbReference type="SUPFAM" id="SSF51735">
    <property type="entry name" value="NAD(P)-binding Rossmann-fold domains"/>
    <property type="match status" value="1"/>
</dbReference>
<dbReference type="InterPro" id="IPR006139">
    <property type="entry name" value="D-isomer_2_OHA_DH_cat_dom"/>
</dbReference>
<protein>
    <submittedName>
        <fullName evidence="7">Glycerate dehydrogenase</fullName>
    </submittedName>
</protein>
<keyword evidence="2 4" id="KW-0560">Oxidoreductase</keyword>
<evidence type="ECO:0000256" key="2">
    <source>
        <dbReference type="ARBA" id="ARBA00023002"/>
    </source>
</evidence>
<dbReference type="GO" id="GO:0016616">
    <property type="term" value="F:oxidoreductase activity, acting on the CH-OH group of donors, NAD or NADP as acceptor"/>
    <property type="evidence" value="ECO:0007669"/>
    <property type="project" value="InterPro"/>
</dbReference>
<sequence length="257" mass="27519">MIAVVGSGTDTIDLDACRARGIVVTNTPHCNTSAVAEHATGMYFALRRRYLHSHRLTQAGEWAKRGMLAHVLCGPDGKAPKTCGDEIMGILGYGGVGQKVASMARSLGMKVLLSGRKGSSEGPDRTPFDEVIRTASVLILCLPRTPDNIGYISTPEFQAMQRHAVLINVSRGGIVDEEALVKALEDGNIAGAATDVFVKEPASEECSPLLGARVENLNLLTTPHTAWVAEETNENYLRTLQTNIEAFIGGKPFNCVT</sequence>
<dbReference type="SUPFAM" id="SSF52283">
    <property type="entry name" value="Formate/glycerate dehydrogenase catalytic domain-like"/>
    <property type="match status" value="1"/>
</dbReference>
<dbReference type="GO" id="GO:0051287">
    <property type="term" value="F:NAD binding"/>
    <property type="evidence" value="ECO:0007669"/>
    <property type="project" value="InterPro"/>
</dbReference>
<accession>A0A8H4KQK6</accession>
<comment type="caution">
    <text evidence="7">The sequence shown here is derived from an EMBL/GenBank/DDBJ whole genome shotgun (WGS) entry which is preliminary data.</text>
</comment>
<dbReference type="PANTHER" id="PTHR43761:SF1">
    <property type="entry name" value="D-ISOMER SPECIFIC 2-HYDROXYACID DEHYDROGENASE CATALYTIC DOMAIN-CONTAINING PROTEIN-RELATED"/>
    <property type="match status" value="1"/>
</dbReference>
<keyword evidence="3" id="KW-0520">NAD</keyword>
<dbReference type="PANTHER" id="PTHR43761">
    <property type="entry name" value="D-ISOMER SPECIFIC 2-HYDROXYACID DEHYDROGENASE FAMILY PROTEIN (AFU_ORTHOLOGUE AFUA_1G13630)"/>
    <property type="match status" value="1"/>
</dbReference>
<feature type="domain" description="D-isomer specific 2-hydroxyacid dehydrogenase catalytic" evidence="5">
    <location>
        <begin position="1"/>
        <end position="253"/>
    </location>
</feature>
<dbReference type="CDD" id="cd05198">
    <property type="entry name" value="formate_dh_like"/>
    <property type="match status" value="1"/>
</dbReference>
<reference evidence="7" key="1">
    <citation type="submission" date="2020-01" db="EMBL/GenBank/DDBJ databases">
        <title>Identification and distribution of gene clusters putatively required for synthesis of sphingolipid metabolism inhibitors in phylogenetically diverse species of the filamentous fungus Fusarium.</title>
        <authorList>
            <person name="Kim H.-S."/>
            <person name="Busman M."/>
            <person name="Brown D.W."/>
            <person name="Divon H."/>
            <person name="Uhlig S."/>
            <person name="Proctor R.H."/>
        </authorList>
    </citation>
    <scope>NUCLEOTIDE SEQUENCE</scope>
    <source>
        <strain evidence="7">NRRL 53441</strain>
    </source>
</reference>
<gene>
    <name evidence="7" type="ORF">F53441_3226</name>
</gene>
<evidence type="ECO:0000259" key="5">
    <source>
        <dbReference type="Pfam" id="PF00389"/>
    </source>
</evidence>
<evidence type="ECO:0000256" key="3">
    <source>
        <dbReference type="ARBA" id="ARBA00023027"/>
    </source>
</evidence>
<dbReference type="Pfam" id="PF00389">
    <property type="entry name" value="2-Hacid_dh"/>
    <property type="match status" value="1"/>
</dbReference>
<organism evidence="7 8">
    <name type="scientific">Fusarium austroafricanum</name>
    <dbReference type="NCBI Taxonomy" id="2364996"/>
    <lineage>
        <taxon>Eukaryota</taxon>
        <taxon>Fungi</taxon>
        <taxon>Dikarya</taxon>
        <taxon>Ascomycota</taxon>
        <taxon>Pezizomycotina</taxon>
        <taxon>Sordariomycetes</taxon>
        <taxon>Hypocreomycetidae</taxon>
        <taxon>Hypocreales</taxon>
        <taxon>Nectriaceae</taxon>
        <taxon>Fusarium</taxon>
        <taxon>Fusarium concolor species complex</taxon>
    </lineage>
</organism>
<dbReference type="EMBL" id="JAADJG010000130">
    <property type="protein sequence ID" value="KAF4454226.1"/>
    <property type="molecule type" value="Genomic_DNA"/>
</dbReference>
<evidence type="ECO:0000259" key="6">
    <source>
        <dbReference type="Pfam" id="PF02826"/>
    </source>
</evidence>
<dbReference type="AlphaFoldDB" id="A0A8H4KQK6"/>
<evidence type="ECO:0000313" key="8">
    <source>
        <dbReference type="Proteomes" id="UP000605986"/>
    </source>
</evidence>